<evidence type="ECO:0000313" key="2">
    <source>
        <dbReference type="Proteomes" id="UP001596516"/>
    </source>
</evidence>
<accession>A0ABW2UEY9</accession>
<dbReference type="Proteomes" id="UP001596516">
    <property type="component" value="Unassembled WGS sequence"/>
</dbReference>
<evidence type="ECO:0000313" key="1">
    <source>
        <dbReference type="EMBL" id="MFC7703236.1"/>
    </source>
</evidence>
<dbReference type="PANTHER" id="PTHR43544:SF12">
    <property type="entry name" value="NAD(P)-BINDING ROSSMANN-FOLD SUPERFAMILY PROTEIN"/>
    <property type="match status" value="1"/>
</dbReference>
<dbReference type="InterPro" id="IPR002347">
    <property type="entry name" value="SDR_fam"/>
</dbReference>
<dbReference type="Pfam" id="PF00106">
    <property type="entry name" value="adh_short"/>
    <property type="match status" value="1"/>
</dbReference>
<proteinExistence type="predicted"/>
<dbReference type="EMBL" id="JBHTFQ010000001">
    <property type="protein sequence ID" value="MFC7703236.1"/>
    <property type="molecule type" value="Genomic_DNA"/>
</dbReference>
<protein>
    <submittedName>
        <fullName evidence="1">SDR family NAD(P)-dependent oxidoreductase</fullName>
    </submittedName>
</protein>
<dbReference type="InterPro" id="IPR051468">
    <property type="entry name" value="Fungal_SecMetab_SDRs"/>
</dbReference>
<sequence>MKALVVGASGGIGRALAAELGARGHEVVPLSRSENGFDITDEDSVARHLSRLGPIETVVVATGALAPEGQGPEKSLRALDAQAMARVLAVNTIGPAMVLKHALPLLPRDRRTVVAVLSARVGSIGDNATGGWYSYRASKAALNQILRSAAIELARSHPKALCVALHPGTVATPFTASFPRPGKLTPEEAAGRLLDVLDALGPAQTGGFFDSAGLPVPW</sequence>
<dbReference type="PRINTS" id="PR00081">
    <property type="entry name" value="GDHRDH"/>
</dbReference>
<comment type="caution">
    <text evidence="1">The sequence shown here is derived from an EMBL/GenBank/DDBJ whole genome shotgun (WGS) entry which is preliminary data.</text>
</comment>
<dbReference type="PANTHER" id="PTHR43544">
    <property type="entry name" value="SHORT-CHAIN DEHYDROGENASE/REDUCTASE"/>
    <property type="match status" value="1"/>
</dbReference>
<dbReference type="InterPro" id="IPR036291">
    <property type="entry name" value="NAD(P)-bd_dom_sf"/>
</dbReference>
<keyword evidence="2" id="KW-1185">Reference proteome</keyword>
<name>A0ABW2UEY9_9RHOB</name>
<gene>
    <name evidence="1" type="ORF">ACFQXB_03380</name>
</gene>
<dbReference type="RefSeq" id="WP_377399084.1">
    <property type="nucleotide sequence ID" value="NZ_JBHTFQ010000001.1"/>
</dbReference>
<dbReference type="SUPFAM" id="SSF51735">
    <property type="entry name" value="NAD(P)-binding Rossmann-fold domains"/>
    <property type="match status" value="1"/>
</dbReference>
<reference evidence="2" key="1">
    <citation type="journal article" date="2019" name="Int. J. Syst. Evol. Microbiol.">
        <title>The Global Catalogue of Microorganisms (GCM) 10K type strain sequencing project: providing services to taxonomists for standard genome sequencing and annotation.</title>
        <authorList>
            <consortium name="The Broad Institute Genomics Platform"/>
            <consortium name="The Broad Institute Genome Sequencing Center for Infectious Disease"/>
            <person name="Wu L."/>
            <person name="Ma J."/>
        </authorList>
    </citation>
    <scope>NUCLEOTIDE SEQUENCE [LARGE SCALE GENOMIC DNA]</scope>
    <source>
        <strain evidence="2">CGMCC 1.12750</strain>
    </source>
</reference>
<dbReference type="Gene3D" id="3.40.50.720">
    <property type="entry name" value="NAD(P)-binding Rossmann-like Domain"/>
    <property type="match status" value="1"/>
</dbReference>
<organism evidence="1 2">
    <name type="scientific">Plastorhodobacter daqingensis</name>
    <dbReference type="NCBI Taxonomy" id="1387281"/>
    <lineage>
        <taxon>Bacteria</taxon>
        <taxon>Pseudomonadati</taxon>
        <taxon>Pseudomonadota</taxon>
        <taxon>Alphaproteobacteria</taxon>
        <taxon>Rhodobacterales</taxon>
        <taxon>Paracoccaceae</taxon>
        <taxon>Plastorhodobacter</taxon>
    </lineage>
</organism>